<dbReference type="InterPro" id="IPR039422">
    <property type="entry name" value="MarR/SlyA-like"/>
</dbReference>
<comment type="caution">
    <text evidence="5">The sequence shown here is derived from an EMBL/GenBank/DDBJ whole genome shotgun (WGS) entry which is preliminary data.</text>
</comment>
<sequence>MLDRLTDEFQQIGVRINGILDEITKDEPLSRNEVLILFHLYYSGTMSIKEMTTFLHANQGNTSTTCKRLGNLGFVRRVRSATDERSVELHLSEEGRDKCDHLKGKIYGKLEIREDDLDELLHNAQSINAVLARVLDNICQD</sequence>
<dbReference type="PANTHER" id="PTHR33164">
    <property type="entry name" value="TRANSCRIPTIONAL REGULATOR, MARR FAMILY"/>
    <property type="match status" value="1"/>
</dbReference>
<dbReference type="GO" id="GO:0006950">
    <property type="term" value="P:response to stress"/>
    <property type="evidence" value="ECO:0007669"/>
    <property type="project" value="TreeGrafter"/>
</dbReference>
<keyword evidence="3" id="KW-0804">Transcription</keyword>
<evidence type="ECO:0000259" key="4">
    <source>
        <dbReference type="PROSITE" id="PS50995"/>
    </source>
</evidence>
<name>A0A2J8B3Z9_9FIRM</name>
<keyword evidence="2" id="KW-0238">DNA-binding</keyword>
<dbReference type="SMART" id="SM00347">
    <property type="entry name" value="HTH_MARR"/>
    <property type="match status" value="1"/>
</dbReference>
<reference evidence="6" key="1">
    <citation type="submission" date="2017-04" db="EMBL/GenBank/DDBJ databases">
        <authorList>
            <person name="Bumgarner R.E."/>
            <person name="Fredricks D.N."/>
            <person name="Srinivasan S."/>
        </authorList>
    </citation>
    <scope>NUCLEOTIDE SEQUENCE [LARGE SCALE GENOMIC DNA]</scope>
    <source>
        <strain evidence="6">KA00405</strain>
    </source>
</reference>
<accession>A0A2J8B3Z9</accession>
<dbReference type="PROSITE" id="PS50995">
    <property type="entry name" value="HTH_MARR_2"/>
    <property type="match status" value="1"/>
</dbReference>
<feature type="domain" description="HTH marR-type" evidence="4">
    <location>
        <begin position="1"/>
        <end position="136"/>
    </location>
</feature>
<dbReference type="Pfam" id="PF22381">
    <property type="entry name" value="Staph_reg_Sar_Rot"/>
    <property type="match status" value="1"/>
</dbReference>
<dbReference type="InterPro" id="IPR036390">
    <property type="entry name" value="WH_DNA-bd_sf"/>
</dbReference>
<evidence type="ECO:0000256" key="3">
    <source>
        <dbReference type="ARBA" id="ARBA00023163"/>
    </source>
</evidence>
<keyword evidence="1" id="KW-0805">Transcription regulation</keyword>
<dbReference type="InterPro" id="IPR000835">
    <property type="entry name" value="HTH_MarR-typ"/>
</dbReference>
<dbReference type="Proteomes" id="UP000236394">
    <property type="component" value="Unassembled WGS sequence"/>
</dbReference>
<dbReference type="InterPro" id="IPR055166">
    <property type="entry name" value="Transc_reg_Sar_Rot_HTH"/>
</dbReference>
<evidence type="ECO:0000256" key="2">
    <source>
        <dbReference type="ARBA" id="ARBA00023125"/>
    </source>
</evidence>
<evidence type="ECO:0000313" key="6">
    <source>
        <dbReference type="Proteomes" id="UP000236394"/>
    </source>
</evidence>
<dbReference type="EMBL" id="NBZD01000001">
    <property type="protein sequence ID" value="PNH19499.1"/>
    <property type="molecule type" value="Genomic_DNA"/>
</dbReference>
<evidence type="ECO:0000256" key="1">
    <source>
        <dbReference type="ARBA" id="ARBA00023015"/>
    </source>
</evidence>
<dbReference type="Gene3D" id="1.10.10.10">
    <property type="entry name" value="Winged helix-like DNA-binding domain superfamily/Winged helix DNA-binding domain"/>
    <property type="match status" value="1"/>
</dbReference>
<dbReference type="AlphaFoldDB" id="A0A2J8B3Z9"/>
<evidence type="ECO:0000313" key="5">
    <source>
        <dbReference type="EMBL" id="PNH19499.1"/>
    </source>
</evidence>
<proteinExistence type="predicted"/>
<gene>
    <name evidence="5" type="ORF">B7R76_01025</name>
</gene>
<dbReference type="InterPro" id="IPR036388">
    <property type="entry name" value="WH-like_DNA-bd_sf"/>
</dbReference>
<protein>
    <recommendedName>
        <fullName evidence="4">HTH marR-type domain-containing protein</fullName>
    </recommendedName>
</protein>
<dbReference type="RefSeq" id="WP_012993615.1">
    <property type="nucleotide sequence ID" value="NZ_NBZD01000001.1"/>
</dbReference>
<dbReference type="GO" id="GO:0003700">
    <property type="term" value="F:DNA-binding transcription factor activity"/>
    <property type="evidence" value="ECO:0007669"/>
    <property type="project" value="InterPro"/>
</dbReference>
<dbReference type="SUPFAM" id="SSF46785">
    <property type="entry name" value="Winged helix' DNA-binding domain"/>
    <property type="match status" value="1"/>
</dbReference>
<organism evidence="5 6">
    <name type="scientific">Mageeibacillus indolicus</name>
    <dbReference type="NCBI Taxonomy" id="884684"/>
    <lineage>
        <taxon>Bacteria</taxon>
        <taxon>Bacillati</taxon>
        <taxon>Bacillota</taxon>
        <taxon>Clostridia</taxon>
        <taxon>Eubacteriales</taxon>
        <taxon>Oscillospiraceae</taxon>
        <taxon>Mageeibacillus</taxon>
    </lineage>
</organism>
<dbReference type="GO" id="GO:0003677">
    <property type="term" value="F:DNA binding"/>
    <property type="evidence" value="ECO:0007669"/>
    <property type="project" value="UniProtKB-KW"/>
</dbReference>
<dbReference type="PANTHER" id="PTHR33164:SF56">
    <property type="entry name" value="HTH-TYPE TRANSCRIPTIONAL REGULATOR MHQR"/>
    <property type="match status" value="1"/>
</dbReference>